<dbReference type="Proteomes" id="UP000035955">
    <property type="component" value="Unassembled WGS sequence"/>
</dbReference>
<dbReference type="InterPro" id="IPR011033">
    <property type="entry name" value="PRC_barrel-like_sf"/>
</dbReference>
<gene>
    <name evidence="4" type="ORF">VQ02_26565</name>
</gene>
<evidence type="ECO:0000256" key="2">
    <source>
        <dbReference type="SAM" id="SignalP"/>
    </source>
</evidence>
<keyword evidence="5" id="KW-1185">Reference proteome</keyword>
<dbReference type="RefSeq" id="WP_048447241.1">
    <property type="nucleotide sequence ID" value="NZ_LABY01000204.1"/>
</dbReference>
<dbReference type="EMBL" id="LABY01000204">
    <property type="protein sequence ID" value="KMO31229.1"/>
    <property type="molecule type" value="Genomic_DNA"/>
</dbReference>
<proteinExistence type="predicted"/>
<dbReference type="Gene3D" id="2.30.30.240">
    <property type="entry name" value="PRC-barrel domain"/>
    <property type="match status" value="1"/>
</dbReference>
<accession>A0A0J6SC50</accession>
<dbReference type="PANTHER" id="PTHR36505:SF1">
    <property type="entry name" value="BLR1072 PROTEIN"/>
    <property type="match status" value="1"/>
</dbReference>
<name>A0A0J6SC50_9HYPH</name>
<evidence type="ECO:0000259" key="3">
    <source>
        <dbReference type="Pfam" id="PF05239"/>
    </source>
</evidence>
<feature type="domain" description="PRC-barrel" evidence="3">
    <location>
        <begin position="73"/>
        <end position="138"/>
    </location>
</feature>
<dbReference type="Pfam" id="PF05239">
    <property type="entry name" value="PRC"/>
    <property type="match status" value="1"/>
</dbReference>
<dbReference type="SUPFAM" id="SSF50346">
    <property type="entry name" value="PRC-barrel domain"/>
    <property type="match status" value="1"/>
</dbReference>
<dbReference type="PATRIC" id="fig|298794.3.peg.3094"/>
<feature type="chain" id="PRO_5005281137" description="PRC-barrel domain-containing protein" evidence="2">
    <location>
        <begin position="20"/>
        <end position="162"/>
    </location>
</feature>
<evidence type="ECO:0000313" key="5">
    <source>
        <dbReference type="Proteomes" id="UP000035955"/>
    </source>
</evidence>
<evidence type="ECO:0000313" key="4">
    <source>
        <dbReference type="EMBL" id="KMO31229.1"/>
    </source>
</evidence>
<sequence length="162" mass="16984">MHRILLAAALTACAVPALAQTPSTAPAQSTAPKTDAPVPGAMKTDDKGGMSTVNTTTVAVHFITSKPTDMVTSRLKGVNVYNNKNENLGEIEDFVITDGKSVNGVIISVGGFLGMGERYVAVDPSNLAIHKDGNTVKAMLNTSKDDLSKAPTFDYSKTKTKS</sequence>
<keyword evidence="2" id="KW-0732">Signal</keyword>
<comment type="caution">
    <text evidence="4">The sequence shown here is derived from an EMBL/GenBank/DDBJ whole genome shotgun (WGS) entry which is preliminary data.</text>
</comment>
<dbReference type="OrthoDB" id="7818259at2"/>
<dbReference type="AlphaFoldDB" id="A0A0J6SC50"/>
<feature type="signal peptide" evidence="2">
    <location>
        <begin position="1"/>
        <end position="19"/>
    </location>
</feature>
<reference evidence="4 5" key="1">
    <citation type="submission" date="2015-03" db="EMBL/GenBank/DDBJ databases">
        <title>Genome sequencing of Methylobacterium variabile DSM 16961.</title>
        <authorList>
            <person name="Chaudhry V."/>
            <person name="Patil P.B."/>
        </authorList>
    </citation>
    <scope>NUCLEOTIDE SEQUENCE [LARGE SCALE GENOMIC DNA]</scope>
    <source>
        <strain evidence="4 5">DSM 16961</strain>
    </source>
</reference>
<feature type="region of interest" description="Disordered" evidence="1">
    <location>
        <begin position="21"/>
        <end position="50"/>
    </location>
</feature>
<organism evidence="4 5">
    <name type="scientific">Methylobacterium variabile</name>
    <dbReference type="NCBI Taxonomy" id="298794"/>
    <lineage>
        <taxon>Bacteria</taxon>
        <taxon>Pseudomonadati</taxon>
        <taxon>Pseudomonadota</taxon>
        <taxon>Alphaproteobacteria</taxon>
        <taxon>Hyphomicrobiales</taxon>
        <taxon>Methylobacteriaceae</taxon>
        <taxon>Methylobacterium</taxon>
    </lineage>
</organism>
<dbReference type="InterPro" id="IPR027275">
    <property type="entry name" value="PRC-brl_dom"/>
</dbReference>
<evidence type="ECO:0000256" key="1">
    <source>
        <dbReference type="SAM" id="MobiDB-lite"/>
    </source>
</evidence>
<dbReference type="PANTHER" id="PTHR36505">
    <property type="entry name" value="BLR1072 PROTEIN"/>
    <property type="match status" value="1"/>
</dbReference>
<protein>
    <recommendedName>
        <fullName evidence="3">PRC-barrel domain-containing protein</fullName>
    </recommendedName>
</protein>
<feature type="compositionally biased region" description="Polar residues" evidence="1">
    <location>
        <begin position="21"/>
        <end position="32"/>
    </location>
</feature>